<dbReference type="OrthoDB" id="5577011at2759"/>
<sequence length="1762" mass="192326">MSSGSDAGGHDTRAAASVHELVLAAIGRLSELAQHQNGPLLSTTGRVLDEAAPDGQPMESGWRPAADWVDEGDDATSAATSITSEPRWTIPGSSPPREPAAESASARRKPKGKGKSRKRRRADRADDDRGPDAPPSPIPLRVPKPVGPTTSSARPRPGSALGSPAPPGGPKGLPESAAPGADIWAFDASDALLNGAGNVSDSDDSAAIRTRKRLKTIPVADASDSDLSDLDDPPSAPLTGVVGDRDPVPLAPLAPALSPIPSLVGADHAHVGHGLNGEVIEQAVLSGPSTPVVPDFSRPPDPPPVTIDSPAPSATRGPSSTGIADTVSSPGPSRTPFFAAVDWDLVPSTPPIARDSSPPRRSMSPHPAAELPSDPLADDYFDRIQRRGDLFDDERDDIADAAPRIPTLAPLPPPPAVEFVDYNTFGGRHRRRTKDQARTKIVGLFEKYGDFVHLKAHERSTGQAADLDDDFVAPSVVGSQIPQPALDAGSTPDILGADDPSADLDLPPLPPLLDRRRARGPKSVVSMVMNRRRKLRENTRELFDRMVVRDAPSRRDSTRNRSVGLVATPLSFALMSATRDAEAPLFLRVAARRIRTAAARAPDGMRAKSIYGSMVRKYLVVDSDVRDALRLARAEARSANDAVLQWVDDKKDEVVHVTGSRSSVFQCPATALCVAPDSLAFCASVVLARDTFGTDIEFPAVFGLPLDVDLFAEKIDVILEEFEQCIALNELSSSLLLFVTWYLQVQFPRDDATSRQAIRNLIIDLCARVDGRFGESSGVAGRGLRVPFLVARGWMVLWQSQLENLTDSVTLQFLRQLLNHAPDPAATRLGDPFLAVLALHLSLQNQDVAGDAVVGQFADLLSPDQTWTFVFYLQQAAQLVSDQRSVVAWEVVVGLLTALTRDQSEVATMFARVFDLIDHHAWPVRHDVLLLFRDYYYSSVPHPRASISRPLTELCSPLAHTVVRQEDDDAVRFLHLVDLLDDATRKTFVLRLLPTSLAGLSAKALTRSLALFVRSAMDISKFLVRLDVTPALLDLLPDLAQFYALGDAAGVRSLFQFVVGRIGATSLSSDTRILTAMLKVAGALCAQHAPLVEDAFFATFSSLGTLLQPHMPVAIRLEVLDMVHQVLSRHVVPVADAVPLAVVGHGANAAAAAEPDHETQNSWDDPMLDDFNLLEAVAEAENSFLAKLSPLVLTVLDLLEMHIVSQKFYITTRDAEAAFTLLAVPSDASATLFRRAIQLSAMAVSLLHHGNPHEADRRVDYRYTSIRWPSAKIPLADRAIRTMITISDLLRFGVKLSDHKMTEAFGLAMFCDSGLISSRLLQDLVKHRSSTSLLGMCEGLDALSFARPRGAVIQDLFAGIVQYFRSHRVGYRANVFRLLPHLETLMGLASQFPNDNVNHIHDLILQVAFEAELGGHPLPDRFHALHREASVARSPVDAMIRLFRSWEPPSAAPSSAQLSHTDQSMLLNQFQRFWRSASRDDVARVLQSVDPATTASGVTPVHAAAPSKYRGFSSMCTGCRYHSRVRELIVRQVLVEHLVQNVRDWPSVAHVLELMVDTYTRLGTRWCPAELDCIFGLTDLIAVVLRQGRSHGCRVISASIWRLVALLLGRADVDAVPYAFPHAPSHPAVTMARLLFPFAPDQIGQLCNIPWLNDDENVNTWRADLQLLRDSTILRRIPPPGWAVEQDSHHAPSRIEATNDLFRSVMQFWAACFIHDDELRRVLGPSRAFEALLEEHYPPFAKLWRECYLQTTGQAPADDAFW</sequence>
<organism evidence="2 3">
    <name type="scientific">Allomyces macrogynus (strain ATCC 38327)</name>
    <name type="common">Allomyces javanicus var. macrogynus</name>
    <dbReference type="NCBI Taxonomy" id="578462"/>
    <lineage>
        <taxon>Eukaryota</taxon>
        <taxon>Fungi</taxon>
        <taxon>Fungi incertae sedis</taxon>
        <taxon>Blastocladiomycota</taxon>
        <taxon>Blastocladiomycetes</taxon>
        <taxon>Blastocladiales</taxon>
        <taxon>Blastocladiaceae</taxon>
        <taxon>Allomyces</taxon>
    </lineage>
</organism>
<reference evidence="3" key="2">
    <citation type="submission" date="2009-11" db="EMBL/GenBank/DDBJ databases">
        <title>The Genome Sequence of Allomyces macrogynus strain ATCC 38327.</title>
        <authorList>
            <consortium name="The Broad Institute Genome Sequencing Platform"/>
            <person name="Russ C."/>
            <person name="Cuomo C."/>
            <person name="Shea T."/>
            <person name="Young S.K."/>
            <person name="Zeng Q."/>
            <person name="Koehrsen M."/>
            <person name="Haas B."/>
            <person name="Borodovsky M."/>
            <person name="Guigo R."/>
            <person name="Alvarado L."/>
            <person name="Berlin A."/>
            <person name="Borenstein D."/>
            <person name="Chen Z."/>
            <person name="Engels R."/>
            <person name="Freedman E."/>
            <person name="Gellesch M."/>
            <person name="Goldberg J."/>
            <person name="Griggs A."/>
            <person name="Gujja S."/>
            <person name="Heiman D."/>
            <person name="Hepburn T."/>
            <person name="Howarth C."/>
            <person name="Jen D."/>
            <person name="Larson L."/>
            <person name="Lewis B."/>
            <person name="Mehta T."/>
            <person name="Park D."/>
            <person name="Pearson M."/>
            <person name="Roberts A."/>
            <person name="Saif S."/>
            <person name="Shenoy N."/>
            <person name="Sisk P."/>
            <person name="Stolte C."/>
            <person name="Sykes S."/>
            <person name="Walk T."/>
            <person name="White J."/>
            <person name="Yandava C."/>
            <person name="Burger G."/>
            <person name="Gray M.W."/>
            <person name="Holland P.W.H."/>
            <person name="King N."/>
            <person name="Lang F.B.F."/>
            <person name="Roger A.J."/>
            <person name="Ruiz-Trillo I."/>
            <person name="Lander E."/>
            <person name="Nusbaum C."/>
        </authorList>
    </citation>
    <scope>NUCLEOTIDE SEQUENCE [LARGE SCALE GENOMIC DNA]</scope>
    <source>
        <strain evidence="3">ATCC 38327</strain>
    </source>
</reference>
<dbReference type="Proteomes" id="UP000054350">
    <property type="component" value="Unassembled WGS sequence"/>
</dbReference>
<accession>A0A0L0S7V0</accession>
<dbReference type="VEuPathDB" id="FungiDB:AMAG_04136"/>
<evidence type="ECO:0000313" key="2">
    <source>
        <dbReference type="EMBL" id="KNE58572.1"/>
    </source>
</evidence>
<gene>
    <name evidence="2" type="ORF">AMAG_04136</name>
</gene>
<feature type="compositionally biased region" description="Polar residues" evidence="1">
    <location>
        <begin position="35"/>
        <end position="45"/>
    </location>
</feature>
<evidence type="ECO:0000313" key="3">
    <source>
        <dbReference type="Proteomes" id="UP000054350"/>
    </source>
</evidence>
<protein>
    <submittedName>
        <fullName evidence="2">Uncharacterized protein</fullName>
    </submittedName>
</protein>
<feature type="compositionally biased region" description="Polar residues" evidence="1">
    <location>
        <begin position="77"/>
        <end position="86"/>
    </location>
</feature>
<proteinExistence type="predicted"/>
<name>A0A0L0S7V0_ALLM3</name>
<feature type="compositionally biased region" description="Acidic residues" evidence="1">
    <location>
        <begin position="223"/>
        <end position="232"/>
    </location>
</feature>
<keyword evidence="3" id="KW-1185">Reference proteome</keyword>
<reference evidence="2 3" key="1">
    <citation type="submission" date="2009-11" db="EMBL/GenBank/DDBJ databases">
        <title>Annotation of Allomyces macrogynus ATCC 38327.</title>
        <authorList>
            <consortium name="The Broad Institute Genome Sequencing Platform"/>
            <person name="Russ C."/>
            <person name="Cuomo C."/>
            <person name="Burger G."/>
            <person name="Gray M.W."/>
            <person name="Holland P.W.H."/>
            <person name="King N."/>
            <person name="Lang F.B.F."/>
            <person name="Roger A.J."/>
            <person name="Ruiz-Trillo I."/>
            <person name="Young S.K."/>
            <person name="Zeng Q."/>
            <person name="Gargeya S."/>
            <person name="Fitzgerald M."/>
            <person name="Haas B."/>
            <person name="Abouelleil A."/>
            <person name="Alvarado L."/>
            <person name="Arachchi H.M."/>
            <person name="Berlin A."/>
            <person name="Chapman S.B."/>
            <person name="Gearin G."/>
            <person name="Goldberg J."/>
            <person name="Griggs A."/>
            <person name="Gujja S."/>
            <person name="Hansen M."/>
            <person name="Heiman D."/>
            <person name="Howarth C."/>
            <person name="Larimer J."/>
            <person name="Lui A."/>
            <person name="MacDonald P.J.P."/>
            <person name="McCowen C."/>
            <person name="Montmayeur A."/>
            <person name="Murphy C."/>
            <person name="Neiman D."/>
            <person name="Pearson M."/>
            <person name="Priest M."/>
            <person name="Roberts A."/>
            <person name="Saif S."/>
            <person name="Shea T."/>
            <person name="Sisk P."/>
            <person name="Stolte C."/>
            <person name="Sykes S."/>
            <person name="Wortman J."/>
            <person name="Nusbaum C."/>
            <person name="Birren B."/>
        </authorList>
    </citation>
    <scope>NUCLEOTIDE SEQUENCE [LARGE SCALE GENOMIC DNA]</scope>
    <source>
        <strain evidence="2 3">ATCC 38327</strain>
    </source>
</reference>
<feature type="compositionally biased region" description="Polar residues" evidence="1">
    <location>
        <begin position="316"/>
        <end position="332"/>
    </location>
</feature>
<feature type="region of interest" description="Disordered" evidence="1">
    <location>
        <begin position="217"/>
        <end position="244"/>
    </location>
</feature>
<feature type="region of interest" description="Disordered" evidence="1">
    <location>
        <begin position="349"/>
        <end position="377"/>
    </location>
</feature>
<feature type="compositionally biased region" description="Pro residues" evidence="1">
    <location>
        <begin position="132"/>
        <end position="146"/>
    </location>
</feature>
<feature type="compositionally biased region" description="Low complexity" evidence="1">
    <location>
        <begin position="497"/>
        <end position="506"/>
    </location>
</feature>
<dbReference type="EMBL" id="GG745333">
    <property type="protein sequence ID" value="KNE58572.1"/>
    <property type="molecule type" value="Genomic_DNA"/>
</dbReference>
<evidence type="ECO:0000256" key="1">
    <source>
        <dbReference type="SAM" id="MobiDB-lite"/>
    </source>
</evidence>
<feature type="region of interest" description="Disordered" evidence="1">
    <location>
        <begin position="482"/>
        <end position="516"/>
    </location>
</feature>
<feature type="compositionally biased region" description="Low complexity" evidence="1">
    <location>
        <begin position="353"/>
        <end position="369"/>
    </location>
</feature>
<feature type="region of interest" description="Disordered" evidence="1">
    <location>
        <begin position="35"/>
        <end position="181"/>
    </location>
</feature>
<feature type="compositionally biased region" description="Basic residues" evidence="1">
    <location>
        <begin position="106"/>
        <end position="122"/>
    </location>
</feature>
<feature type="region of interest" description="Disordered" evidence="1">
    <location>
        <begin position="286"/>
        <end position="333"/>
    </location>
</feature>